<dbReference type="EMBL" id="RJTM01000028">
    <property type="protein sequence ID" value="RNL91030.1"/>
    <property type="molecule type" value="Genomic_DNA"/>
</dbReference>
<dbReference type="Proteomes" id="UP000267469">
    <property type="component" value="Unassembled WGS sequence"/>
</dbReference>
<reference evidence="2 3" key="1">
    <citation type="submission" date="2018-10" db="EMBL/GenBank/DDBJ databases">
        <title>Sinomicrobium pectinilyticum sp. nov., a pectinase-producing bacterium isolated from alkaline and saline soil, and emended description of the genus Sinomicrobium.</title>
        <authorList>
            <person name="Cheng B."/>
            <person name="Li C."/>
            <person name="Lai Q."/>
            <person name="Du M."/>
            <person name="Shao Z."/>
            <person name="Xu P."/>
            <person name="Yang C."/>
        </authorList>
    </citation>
    <scope>NUCLEOTIDE SEQUENCE [LARGE SCALE GENOMIC DNA]</scope>
    <source>
        <strain evidence="2 3">5DNS001</strain>
    </source>
</reference>
<accession>A0A3N0ESZ0</accession>
<gene>
    <name evidence="2" type="ORF">ED312_04985</name>
</gene>
<dbReference type="GO" id="GO:0003824">
    <property type="term" value="F:catalytic activity"/>
    <property type="evidence" value="ECO:0007669"/>
    <property type="project" value="InterPro"/>
</dbReference>
<dbReference type="OrthoDB" id="9786134at2"/>
<dbReference type="InterPro" id="IPR011037">
    <property type="entry name" value="Pyrv_Knase-like_insert_dom_sf"/>
</dbReference>
<dbReference type="Pfam" id="PF03473">
    <property type="entry name" value="MOSC"/>
    <property type="match status" value="1"/>
</dbReference>
<organism evidence="2 3">
    <name type="scientific">Sinomicrobium pectinilyticum</name>
    <dbReference type="NCBI Taxonomy" id="1084421"/>
    <lineage>
        <taxon>Bacteria</taxon>
        <taxon>Pseudomonadati</taxon>
        <taxon>Bacteroidota</taxon>
        <taxon>Flavobacteriia</taxon>
        <taxon>Flavobacteriales</taxon>
        <taxon>Flavobacteriaceae</taxon>
        <taxon>Sinomicrobium</taxon>
    </lineage>
</organism>
<evidence type="ECO:0000259" key="1">
    <source>
        <dbReference type="PROSITE" id="PS51340"/>
    </source>
</evidence>
<comment type="caution">
    <text evidence="2">The sequence shown here is derived from an EMBL/GenBank/DDBJ whole genome shotgun (WGS) entry which is preliminary data.</text>
</comment>
<dbReference type="PANTHER" id="PTHR30212">
    <property type="entry name" value="PROTEIN YIIM"/>
    <property type="match status" value="1"/>
</dbReference>
<dbReference type="Gene3D" id="2.40.33.20">
    <property type="entry name" value="PK beta-barrel domain-like"/>
    <property type="match status" value="1"/>
</dbReference>
<name>A0A3N0ESZ0_SINP1</name>
<sequence length="212" mass="24060">MKVIAVNIAKPTVVRWKGKEVLTGIYKYPVSSSIFLEKEDVRGDAVIDRKYHGGADKACYAFSADHYPYWKQHYPDLEWNWGMFGENITIEGLDESRLHIGDVLKIGNATVQVTQPRQPCFKLGIKFGDQKVLKEFITYEHPGAYLRVLTPGAVKAGDPVEIIEQDTQRFSLQEVFSLLYKPVPGHIPQIIAHPLLAESCKKDLDRIFSRIS</sequence>
<evidence type="ECO:0000313" key="3">
    <source>
        <dbReference type="Proteomes" id="UP000267469"/>
    </source>
</evidence>
<dbReference type="RefSeq" id="WP_123214912.1">
    <property type="nucleotide sequence ID" value="NZ_RJTM01000028.1"/>
</dbReference>
<evidence type="ECO:0000313" key="2">
    <source>
        <dbReference type="EMBL" id="RNL91030.1"/>
    </source>
</evidence>
<keyword evidence="3" id="KW-1185">Reference proteome</keyword>
<dbReference type="PROSITE" id="PS51340">
    <property type="entry name" value="MOSC"/>
    <property type="match status" value="1"/>
</dbReference>
<dbReference type="InterPro" id="IPR005302">
    <property type="entry name" value="MoCF_Sase_C"/>
</dbReference>
<proteinExistence type="predicted"/>
<dbReference type="SUPFAM" id="SSF50800">
    <property type="entry name" value="PK beta-barrel domain-like"/>
    <property type="match status" value="1"/>
</dbReference>
<feature type="domain" description="MOSC" evidence="1">
    <location>
        <begin position="28"/>
        <end position="163"/>
    </location>
</feature>
<dbReference type="PANTHER" id="PTHR30212:SF2">
    <property type="entry name" value="PROTEIN YIIM"/>
    <property type="match status" value="1"/>
</dbReference>
<dbReference type="GO" id="GO:0030170">
    <property type="term" value="F:pyridoxal phosphate binding"/>
    <property type="evidence" value="ECO:0007669"/>
    <property type="project" value="InterPro"/>
</dbReference>
<dbReference type="AlphaFoldDB" id="A0A3N0ESZ0"/>
<protein>
    <submittedName>
        <fullName evidence="2">MOSC domain-containing protein</fullName>
    </submittedName>
</protein>
<dbReference type="GO" id="GO:0030151">
    <property type="term" value="F:molybdenum ion binding"/>
    <property type="evidence" value="ECO:0007669"/>
    <property type="project" value="InterPro"/>
</dbReference>
<dbReference type="InterPro" id="IPR052353">
    <property type="entry name" value="Benzoxazolinone_Detox_Enz"/>
</dbReference>